<dbReference type="GO" id="GO:0016788">
    <property type="term" value="F:hydrolase activity, acting on ester bonds"/>
    <property type="evidence" value="ECO:0007669"/>
    <property type="project" value="TreeGrafter"/>
</dbReference>
<dbReference type="PANTHER" id="PTHR40841:SF2">
    <property type="entry name" value="SIDEROPHORE-DEGRADING ESTERASE (EUROFUNG)"/>
    <property type="match status" value="1"/>
</dbReference>
<dbReference type="SUPFAM" id="SSF53474">
    <property type="entry name" value="alpha/beta-Hydrolases"/>
    <property type="match status" value="1"/>
</dbReference>
<sequence>MSEELNYKFEKVFSKLLNQERNIFIWIPENYNDADLPVLYLLDGGMNERFMYVIQLVDELIKSNRINPLIVVGIENINRNFDFTRNTNVAKDKKWVTEFGNAENFEKFLALELIYFIKNCYNTNGIKAIVGESLGGLLVMDLLYSFPGYFDYYIAIDPSLWWNNHELLDYYLVDFDYTILQNKKLWISSSKTVSISKFTDQLDEKLKQMHNLKTNWNYMHDVSQNHFTIFKSSIENALIWTFKNE</sequence>
<name>A0A511NCU9_9FLAO</name>
<dbReference type="Pfam" id="PF00756">
    <property type="entry name" value="Esterase"/>
    <property type="match status" value="1"/>
</dbReference>
<proteinExistence type="inferred from homology"/>
<evidence type="ECO:0000313" key="3">
    <source>
        <dbReference type="EMBL" id="GEM50640.1"/>
    </source>
</evidence>
<dbReference type="OrthoDB" id="9784036at2"/>
<keyword evidence="2" id="KW-0378">Hydrolase</keyword>
<evidence type="ECO:0000256" key="1">
    <source>
        <dbReference type="ARBA" id="ARBA00005622"/>
    </source>
</evidence>
<evidence type="ECO:0000256" key="2">
    <source>
        <dbReference type="ARBA" id="ARBA00022801"/>
    </source>
</evidence>
<protein>
    <submittedName>
        <fullName evidence="3">Esterase</fullName>
    </submittedName>
</protein>
<accession>A0A511NCU9</accession>
<comment type="similarity">
    <text evidence="1">Belongs to the esterase D family.</text>
</comment>
<dbReference type="STRING" id="1218108.GCA_000382425_00568"/>
<organism evidence="3 4">
    <name type="scientific">Empedobacter brevis NBRC 14943 = ATCC 43319</name>
    <dbReference type="NCBI Taxonomy" id="1218108"/>
    <lineage>
        <taxon>Bacteria</taxon>
        <taxon>Pseudomonadati</taxon>
        <taxon>Bacteroidota</taxon>
        <taxon>Flavobacteriia</taxon>
        <taxon>Flavobacteriales</taxon>
        <taxon>Weeksellaceae</taxon>
        <taxon>Empedobacter</taxon>
    </lineage>
</organism>
<dbReference type="Proteomes" id="UP000321245">
    <property type="component" value="Unassembled WGS sequence"/>
</dbReference>
<dbReference type="Gene3D" id="3.40.50.1820">
    <property type="entry name" value="alpha/beta hydrolase"/>
    <property type="match status" value="1"/>
</dbReference>
<dbReference type="InterPro" id="IPR052558">
    <property type="entry name" value="Siderophore_Hydrolase_D"/>
</dbReference>
<dbReference type="RefSeq" id="WP_019974079.1">
    <property type="nucleotide sequence ID" value="NZ_BJXC01000002.1"/>
</dbReference>
<evidence type="ECO:0000313" key="4">
    <source>
        <dbReference type="Proteomes" id="UP000321245"/>
    </source>
</evidence>
<keyword evidence="4" id="KW-1185">Reference proteome</keyword>
<dbReference type="GeneID" id="84651763"/>
<comment type="caution">
    <text evidence="3">The sequence shown here is derived from an EMBL/GenBank/DDBJ whole genome shotgun (WGS) entry which is preliminary data.</text>
</comment>
<dbReference type="PANTHER" id="PTHR40841">
    <property type="entry name" value="SIDEROPHORE TRIACETYLFUSARININE C ESTERASE"/>
    <property type="match status" value="1"/>
</dbReference>
<reference evidence="3 4" key="1">
    <citation type="submission" date="2019-07" db="EMBL/GenBank/DDBJ databases">
        <title>Whole genome shotgun sequence of Empedobacter brevis NBRC 14943.</title>
        <authorList>
            <person name="Hosoyama A."/>
            <person name="Uohara A."/>
            <person name="Ohji S."/>
            <person name="Ichikawa N."/>
        </authorList>
    </citation>
    <scope>NUCLEOTIDE SEQUENCE [LARGE SCALE GENOMIC DNA]</scope>
    <source>
        <strain evidence="3 4">NBRC 14943</strain>
    </source>
</reference>
<gene>
    <name evidence="3" type="ORF">EB1_04300</name>
</gene>
<dbReference type="InterPro" id="IPR000801">
    <property type="entry name" value="Esterase-like"/>
</dbReference>
<dbReference type="AlphaFoldDB" id="A0A511NCU9"/>
<dbReference type="EMBL" id="BJXC01000002">
    <property type="protein sequence ID" value="GEM50640.1"/>
    <property type="molecule type" value="Genomic_DNA"/>
</dbReference>
<dbReference type="InterPro" id="IPR029058">
    <property type="entry name" value="AB_hydrolase_fold"/>
</dbReference>